<reference evidence="4 5" key="1">
    <citation type="submission" date="2016-01" db="EMBL/GenBank/DDBJ databases">
        <title>Highly variable Streptococcus oralis are common among viridans streptococci isolated from primates.</title>
        <authorList>
            <person name="Denapaite D."/>
            <person name="Rieger M."/>
            <person name="Koendgen S."/>
            <person name="Brueckner R."/>
            <person name="Ochigava I."/>
            <person name="Kappeler P."/>
            <person name="Maetz-Rensing K."/>
            <person name="Leendertz F."/>
            <person name="Hakenbeck R."/>
        </authorList>
    </citation>
    <scope>NUCLEOTIDE SEQUENCE [LARGE SCALE GENOMIC DNA]</scope>
    <source>
        <strain evidence="2 4">DD02</strain>
        <strain evidence="3 5">DD03</strain>
    </source>
</reference>
<evidence type="ECO:0008006" key="6">
    <source>
        <dbReference type="Google" id="ProtNLM"/>
    </source>
</evidence>
<evidence type="ECO:0000313" key="4">
    <source>
        <dbReference type="Proteomes" id="UP000070198"/>
    </source>
</evidence>
<dbReference type="EMBL" id="LQXV01000167">
    <property type="protein sequence ID" value="KXU09160.1"/>
    <property type="molecule type" value="Genomic_DNA"/>
</dbReference>
<dbReference type="PATRIC" id="fig|315405.11.peg.2382"/>
<keyword evidence="1" id="KW-0812">Transmembrane</keyword>
<accession>A0A139R2U0</accession>
<sequence>MEKKDKELYCYKQALSQPYWIQRLTDTISLDSAIRLSFFVYAILVADFVWLLMYLFLHFLPFGLRTVASGAFGIFCGRYLSELEIDDRGAVFFLKDYLLFYLRFGMRGKSIYINKGQVYQKPKGRSNKH</sequence>
<keyword evidence="1" id="KW-0472">Membrane</keyword>
<gene>
    <name evidence="2" type="ORF">SGADD02_02048</name>
    <name evidence="3" type="ORF">SGADD03_01015</name>
</gene>
<keyword evidence="1" id="KW-1133">Transmembrane helix</keyword>
<feature type="transmembrane region" description="Helical" evidence="1">
    <location>
        <begin position="38"/>
        <end position="56"/>
    </location>
</feature>
<dbReference type="EMBL" id="LQOF01000409">
    <property type="protein sequence ID" value="KXT64468.1"/>
    <property type="molecule type" value="Genomic_DNA"/>
</dbReference>
<dbReference type="Proteomes" id="UP000070198">
    <property type="component" value="Unassembled WGS sequence"/>
</dbReference>
<organism evidence="3 5">
    <name type="scientific">Streptococcus gallolyticus</name>
    <dbReference type="NCBI Taxonomy" id="315405"/>
    <lineage>
        <taxon>Bacteria</taxon>
        <taxon>Bacillati</taxon>
        <taxon>Bacillota</taxon>
        <taxon>Bacilli</taxon>
        <taxon>Lactobacillales</taxon>
        <taxon>Streptococcaceae</taxon>
        <taxon>Streptococcus</taxon>
    </lineage>
</organism>
<protein>
    <recommendedName>
        <fullName evidence="6">TcpE family protein</fullName>
    </recommendedName>
</protein>
<dbReference type="RefSeq" id="WP_061459175.1">
    <property type="nucleotide sequence ID" value="NZ_KQ968756.1"/>
</dbReference>
<comment type="caution">
    <text evidence="3">The sequence shown here is derived from an EMBL/GenBank/DDBJ whole genome shotgun (WGS) entry which is preliminary data.</text>
</comment>
<dbReference type="InterPro" id="IPR025608">
    <property type="entry name" value="TcpE"/>
</dbReference>
<dbReference type="Proteomes" id="UP000071927">
    <property type="component" value="Unassembled WGS sequence"/>
</dbReference>
<evidence type="ECO:0000256" key="1">
    <source>
        <dbReference type="SAM" id="Phobius"/>
    </source>
</evidence>
<name>A0A139R2U0_9STRE</name>
<proteinExistence type="predicted"/>
<evidence type="ECO:0000313" key="5">
    <source>
        <dbReference type="Proteomes" id="UP000071927"/>
    </source>
</evidence>
<dbReference type="AlphaFoldDB" id="A0A139R2U0"/>
<dbReference type="Pfam" id="PF12648">
    <property type="entry name" value="TcpE"/>
    <property type="match status" value="1"/>
</dbReference>
<evidence type="ECO:0000313" key="2">
    <source>
        <dbReference type="EMBL" id="KXT64468.1"/>
    </source>
</evidence>
<evidence type="ECO:0000313" key="3">
    <source>
        <dbReference type="EMBL" id="KXU09160.1"/>
    </source>
</evidence>